<dbReference type="InterPro" id="IPR040217">
    <property type="entry name" value="ACR1-12"/>
</dbReference>
<gene>
    <name evidence="3" type="ORF">CEUR00632_LOCUS16329</name>
</gene>
<proteinExistence type="predicted"/>
<dbReference type="PROSITE" id="PS51671">
    <property type="entry name" value="ACT"/>
    <property type="match status" value="1"/>
</dbReference>
<dbReference type="EMBL" id="HBEC01035144">
    <property type="protein sequence ID" value="CAD8301966.1"/>
    <property type="molecule type" value="Transcribed_RNA"/>
</dbReference>
<feature type="domain" description="ACT" evidence="2">
    <location>
        <begin position="195"/>
        <end position="273"/>
    </location>
</feature>
<accession>A0A7R9VQQ1</accession>
<dbReference type="SUPFAM" id="SSF55021">
    <property type="entry name" value="ACT-like"/>
    <property type="match status" value="1"/>
</dbReference>
<dbReference type="InterPro" id="IPR045865">
    <property type="entry name" value="ACT-like_dom_sf"/>
</dbReference>
<dbReference type="AlphaFoldDB" id="A0A7R9VQQ1"/>
<dbReference type="PANTHER" id="PTHR31096:SF60">
    <property type="entry name" value="ACT DOMAIN-CONTAINING PROTEIN ACR12"/>
    <property type="match status" value="1"/>
</dbReference>
<name>A0A7R9VQQ1_9CHLO</name>
<sequence length="273" mass="29136">MALSSSAQRSALAGAGATSRRLSGMAPMRAPTSAAAINRVADWAPSCPLTLPRGRRVVARAGDTATPVVKIDNMNDAFATIVKVDIGGAAELLDTVSALRSLGLNIRKAKVAGDMNEFYITESVTSEKVIKSARLEEIRVTVMQSLKETFPDSGASFNIGARMDSTSDDNGPTPVKRLIKTTIDVREADNGSCSILTINTIDRPGLLVDIVKVLKDVNLNVVSAEVDTIGSQAHDEFFVTYKGEPLATPMQTLVINSLNYYLSLNEVATVESY</sequence>
<evidence type="ECO:0000313" key="3">
    <source>
        <dbReference type="EMBL" id="CAD8301966.1"/>
    </source>
</evidence>
<reference evidence="3" key="1">
    <citation type="submission" date="2021-01" db="EMBL/GenBank/DDBJ databases">
        <authorList>
            <person name="Corre E."/>
            <person name="Pelletier E."/>
            <person name="Niang G."/>
            <person name="Scheremetjew M."/>
            <person name="Finn R."/>
            <person name="Kale V."/>
            <person name="Holt S."/>
            <person name="Cochrane G."/>
            <person name="Meng A."/>
            <person name="Brown T."/>
            <person name="Cohen L."/>
        </authorList>
    </citation>
    <scope>NUCLEOTIDE SEQUENCE</scope>
    <source>
        <strain evidence="3">CCMP219</strain>
    </source>
</reference>
<evidence type="ECO:0000259" key="2">
    <source>
        <dbReference type="PROSITE" id="PS51671"/>
    </source>
</evidence>
<dbReference type="InterPro" id="IPR002912">
    <property type="entry name" value="ACT_dom"/>
</dbReference>
<dbReference type="PANTHER" id="PTHR31096">
    <property type="entry name" value="ACT DOMAIN-CONTAINING PROTEIN ACR4-RELATED"/>
    <property type="match status" value="1"/>
</dbReference>
<keyword evidence="1" id="KW-0677">Repeat</keyword>
<dbReference type="CDD" id="cd04873">
    <property type="entry name" value="ACT_UUR-ACR-like"/>
    <property type="match status" value="2"/>
</dbReference>
<organism evidence="3">
    <name type="scientific">Chlamydomonas euryale</name>
    <dbReference type="NCBI Taxonomy" id="1486919"/>
    <lineage>
        <taxon>Eukaryota</taxon>
        <taxon>Viridiplantae</taxon>
        <taxon>Chlorophyta</taxon>
        <taxon>core chlorophytes</taxon>
        <taxon>Chlorophyceae</taxon>
        <taxon>CS clade</taxon>
        <taxon>Chlamydomonadales</taxon>
        <taxon>Chlamydomonadaceae</taxon>
        <taxon>Chlamydomonas</taxon>
    </lineage>
</organism>
<protein>
    <recommendedName>
        <fullName evidence="2">ACT domain-containing protein</fullName>
    </recommendedName>
</protein>
<evidence type="ECO:0000256" key="1">
    <source>
        <dbReference type="ARBA" id="ARBA00022737"/>
    </source>
</evidence>